<evidence type="ECO:0000313" key="1">
    <source>
        <dbReference type="EMBL" id="RNA41448.1"/>
    </source>
</evidence>
<accession>A0A3M7T0U5</accession>
<dbReference type="EMBL" id="REGN01000502">
    <property type="protein sequence ID" value="RNA41448.1"/>
    <property type="molecule type" value="Genomic_DNA"/>
</dbReference>
<gene>
    <name evidence="1" type="ORF">BpHYR1_048143</name>
</gene>
<sequence length="59" mass="6903">MTKLYFYCSIKANYKIRPSEGKLKKLHDFLSEITDQDLLILSLTLNELGTEQQINKINK</sequence>
<organism evidence="1 2">
    <name type="scientific">Brachionus plicatilis</name>
    <name type="common">Marine rotifer</name>
    <name type="synonym">Brachionus muelleri</name>
    <dbReference type="NCBI Taxonomy" id="10195"/>
    <lineage>
        <taxon>Eukaryota</taxon>
        <taxon>Metazoa</taxon>
        <taxon>Spiralia</taxon>
        <taxon>Gnathifera</taxon>
        <taxon>Rotifera</taxon>
        <taxon>Eurotatoria</taxon>
        <taxon>Monogononta</taxon>
        <taxon>Pseudotrocha</taxon>
        <taxon>Ploima</taxon>
        <taxon>Brachionidae</taxon>
        <taxon>Brachionus</taxon>
    </lineage>
</organism>
<evidence type="ECO:0000313" key="2">
    <source>
        <dbReference type="Proteomes" id="UP000276133"/>
    </source>
</evidence>
<protein>
    <submittedName>
        <fullName evidence="1">Uncharacterized protein</fullName>
    </submittedName>
</protein>
<proteinExistence type="predicted"/>
<dbReference type="AlphaFoldDB" id="A0A3M7T0U5"/>
<comment type="caution">
    <text evidence="1">The sequence shown here is derived from an EMBL/GenBank/DDBJ whole genome shotgun (WGS) entry which is preliminary data.</text>
</comment>
<dbReference type="Proteomes" id="UP000276133">
    <property type="component" value="Unassembled WGS sequence"/>
</dbReference>
<reference evidence="1 2" key="1">
    <citation type="journal article" date="2018" name="Sci. Rep.">
        <title>Genomic signatures of local adaptation to the degree of environmental predictability in rotifers.</title>
        <authorList>
            <person name="Franch-Gras L."/>
            <person name="Hahn C."/>
            <person name="Garcia-Roger E.M."/>
            <person name="Carmona M.J."/>
            <person name="Serra M."/>
            <person name="Gomez A."/>
        </authorList>
    </citation>
    <scope>NUCLEOTIDE SEQUENCE [LARGE SCALE GENOMIC DNA]</scope>
    <source>
        <strain evidence="1">HYR1</strain>
    </source>
</reference>
<keyword evidence="2" id="KW-1185">Reference proteome</keyword>
<name>A0A3M7T0U5_BRAPC</name>